<evidence type="ECO:0000256" key="2">
    <source>
        <dbReference type="ARBA" id="ARBA00022722"/>
    </source>
</evidence>
<evidence type="ECO:0000259" key="5">
    <source>
        <dbReference type="Pfam" id="PF02601"/>
    </source>
</evidence>
<dbReference type="GO" id="GO:0009318">
    <property type="term" value="C:exodeoxyribonuclease VII complex"/>
    <property type="evidence" value="ECO:0007669"/>
    <property type="project" value="InterPro"/>
</dbReference>
<dbReference type="EMBL" id="LAZR01048876">
    <property type="protein sequence ID" value="KKK90938.1"/>
    <property type="molecule type" value="Genomic_DNA"/>
</dbReference>
<dbReference type="PANTHER" id="PTHR30008:SF0">
    <property type="entry name" value="EXODEOXYRIBONUCLEASE 7 LARGE SUBUNIT"/>
    <property type="match status" value="1"/>
</dbReference>
<dbReference type="GO" id="GO:0008855">
    <property type="term" value="F:exodeoxyribonuclease VII activity"/>
    <property type="evidence" value="ECO:0007669"/>
    <property type="project" value="InterPro"/>
</dbReference>
<sequence length="183" mass="21108">MAKAHIYTVSEITRYIKRLVEEDNALQDIWVKGEISNFKFPSRHFYFALKDEEALISCIMFQDRTNSLKFTLENGLEVMARGNIGVYKPQGRYQFYVEEILPVGKGALYLKFEQLKEELKQKGYFEPAHKIPLPYLPQRIGVVTSSRGAAIRDILSVLERRFSNIEIILAPCRVQGDEAARDC</sequence>
<name>A0A0F8ZB34_9ZZZZ</name>
<gene>
    <name evidence="7" type="ORF">LCGC14_2717990</name>
</gene>
<dbReference type="GO" id="GO:0003676">
    <property type="term" value="F:nucleic acid binding"/>
    <property type="evidence" value="ECO:0007669"/>
    <property type="project" value="InterPro"/>
</dbReference>
<feature type="domain" description="Exonuclease VII large subunit C-terminal" evidence="5">
    <location>
        <begin position="124"/>
        <end position="181"/>
    </location>
</feature>
<dbReference type="CDD" id="cd04489">
    <property type="entry name" value="ExoVII_LU_OBF"/>
    <property type="match status" value="1"/>
</dbReference>
<comment type="caution">
    <text evidence="7">The sequence shown here is derived from an EMBL/GenBank/DDBJ whole genome shotgun (WGS) entry which is preliminary data.</text>
</comment>
<dbReference type="Pfam" id="PF13742">
    <property type="entry name" value="tRNA_anti_2"/>
    <property type="match status" value="1"/>
</dbReference>
<dbReference type="InterPro" id="IPR020579">
    <property type="entry name" value="Exonuc_VII_lsu_C"/>
</dbReference>
<dbReference type="PANTHER" id="PTHR30008">
    <property type="entry name" value="EXODEOXYRIBONUCLEASE 7 LARGE SUBUNIT"/>
    <property type="match status" value="1"/>
</dbReference>
<reference evidence="7" key="1">
    <citation type="journal article" date="2015" name="Nature">
        <title>Complex archaea that bridge the gap between prokaryotes and eukaryotes.</title>
        <authorList>
            <person name="Spang A."/>
            <person name="Saw J.H."/>
            <person name="Jorgensen S.L."/>
            <person name="Zaremba-Niedzwiedzka K."/>
            <person name="Martijn J."/>
            <person name="Lind A.E."/>
            <person name="van Eijk R."/>
            <person name="Schleper C."/>
            <person name="Guy L."/>
            <person name="Ettema T.J."/>
        </authorList>
    </citation>
    <scope>NUCLEOTIDE SEQUENCE</scope>
</reference>
<organism evidence="7">
    <name type="scientific">marine sediment metagenome</name>
    <dbReference type="NCBI Taxonomy" id="412755"/>
    <lineage>
        <taxon>unclassified sequences</taxon>
        <taxon>metagenomes</taxon>
        <taxon>ecological metagenomes</taxon>
    </lineage>
</organism>
<evidence type="ECO:0000256" key="4">
    <source>
        <dbReference type="ARBA" id="ARBA00022839"/>
    </source>
</evidence>
<evidence type="ECO:0000256" key="3">
    <source>
        <dbReference type="ARBA" id="ARBA00022801"/>
    </source>
</evidence>
<evidence type="ECO:0000256" key="1">
    <source>
        <dbReference type="ARBA" id="ARBA00022490"/>
    </source>
</evidence>
<keyword evidence="3" id="KW-0378">Hydrolase</keyword>
<dbReference type="InterPro" id="IPR003753">
    <property type="entry name" value="Exonuc_VII_L"/>
</dbReference>
<evidence type="ECO:0000313" key="7">
    <source>
        <dbReference type="EMBL" id="KKK90938.1"/>
    </source>
</evidence>
<accession>A0A0F8ZB34</accession>
<feature type="domain" description="OB-fold nucleic acid binding" evidence="6">
    <location>
        <begin position="7"/>
        <end position="100"/>
    </location>
</feature>
<dbReference type="AlphaFoldDB" id="A0A0F8ZB34"/>
<dbReference type="Pfam" id="PF02601">
    <property type="entry name" value="Exonuc_VII_L"/>
    <property type="match status" value="1"/>
</dbReference>
<dbReference type="GO" id="GO:0006308">
    <property type="term" value="P:DNA catabolic process"/>
    <property type="evidence" value="ECO:0007669"/>
    <property type="project" value="InterPro"/>
</dbReference>
<evidence type="ECO:0000259" key="6">
    <source>
        <dbReference type="Pfam" id="PF13742"/>
    </source>
</evidence>
<keyword evidence="1" id="KW-0963">Cytoplasm</keyword>
<protein>
    <submittedName>
        <fullName evidence="7">Uncharacterized protein</fullName>
    </submittedName>
</protein>
<proteinExistence type="predicted"/>
<keyword evidence="2" id="KW-0540">Nuclease</keyword>
<dbReference type="NCBIfam" id="TIGR00237">
    <property type="entry name" value="xseA"/>
    <property type="match status" value="1"/>
</dbReference>
<keyword evidence="4" id="KW-0269">Exonuclease</keyword>
<dbReference type="InterPro" id="IPR025824">
    <property type="entry name" value="OB-fold_nuc-bd_dom"/>
</dbReference>